<organism evidence="1 2">
    <name type="scientific">Microbacterium panaciterrae</name>
    <dbReference type="NCBI Taxonomy" id="985759"/>
    <lineage>
        <taxon>Bacteria</taxon>
        <taxon>Bacillati</taxon>
        <taxon>Actinomycetota</taxon>
        <taxon>Actinomycetes</taxon>
        <taxon>Micrococcales</taxon>
        <taxon>Microbacteriaceae</taxon>
        <taxon>Microbacterium</taxon>
    </lineage>
</organism>
<evidence type="ECO:0008006" key="3">
    <source>
        <dbReference type="Google" id="ProtNLM"/>
    </source>
</evidence>
<evidence type="ECO:0000313" key="1">
    <source>
        <dbReference type="EMBL" id="GAA4479422.1"/>
    </source>
</evidence>
<reference evidence="2" key="1">
    <citation type="journal article" date="2019" name="Int. J. Syst. Evol. Microbiol.">
        <title>The Global Catalogue of Microorganisms (GCM) 10K type strain sequencing project: providing services to taxonomists for standard genome sequencing and annotation.</title>
        <authorList>
            <consortium name="The Broad Institute Genomics Platform"/>
            <consortium name="The Broad Institute Genome Sequencing Center for Infectious Disease"/>
            <person name="Wu L."/>
            <person name="Ma J."/>
        </authorList>
    </citation>
    <scope>NUCLEOTIDE SEQUENCE [LARGE SCALE GENOMIC DNA]</scope>
    <source>
        <strain evidence="2">JCM 17839</strain>
    </source>
</reference>
<protein>
    <recommendedName>
        <fullName evidence="3">Antitoxin Xre/MbcA/ParS-like toxin-binding domain-containing protein</fullName>
    </recommendedName>
</protein>
<name>A0ABP8P3E4_9MICO</name>
<comment type="caution">
    <text evidence="1">The sequence shown here is derived from an EMBL/GenBank/DDBJ whole genome shotgun (WGS) entry which is preliminary data.</text>
</comment>
<accession>A0ABP8P3E4</accession>
<keyword evidence="2" id="KW-1185">Reference proteome</keyword>
<dbReference type="EMBL" id="BAABGP010000004">
    <property type="protein sequence ID" value="GAA4479422.1"/>
    <property type="molecule type" value="Genomic_DNA"/>
</dbReference>
<evidence type="ECO:0000313" key="2">
    <source>
        <dbReference type="Proteomes" id="UP001500731"/>
    </source>
</evidence>
<sequence>MLRNCRFYDARANVSYKYFPRKDSQMTQLASRPEDEVRHALEVLGGADVAIVAGQLTHMRVTTGGFLESLRGAATYRVAVSDLGGALASLTTTVDPATARAAQATETVWRGVERDFGLFSSSAVGEILGASKSNRAYASALRQRGELLGMQRKNAYVFPGFQFDRPAGEIRPWVRPLLALAAEHERSAADVIAWMMSPTTYLGGDRPVDRVTDPERLLSVAERAWGVEW</sequence>
<gene>
    <name evidence="1" type="ORF">GCM10023171_04800</name>
</gene>
<dbReference type="Proteomes" id="UP001500731">
    <property type="component" value="Unassembled WGS sequence"/>
</dbReference>
<proteinExistence type="predicted"/>